<evidence type="ECO:0000313" key="1">
    <source>
        <dbReference type="EMBL" id="GAH03036.1"/>
    </source>
</evidence>
<reference evidence="1" key="1">
    <citation type="journal article" date="2014" name="Front. Microbiol.">
        <title>High frequency of phylogenetically diverse reductive dehalogenase-homologous genes in deep subseafloor sedimentary metagenomes.</title>
        <authorList>
            <person name="Kawai M."/>
            <person name="Futagami T."/>
            <person name="Toyoda A."/>
            <person name="Takaki Y."/>
            <person name="Nishi S."/>
            <person name="Hori S."/>
            <person name="Arai W."/>
            <person name="Tsubouchi T."/>
            <person name="Morono Y."/>
            <person name="Uchiyama I."/>
            <person name="Ito T."/>
            <person name="Fujiyama A."/>
            <person name="Inagaki F."/>
            <person name="Takami H."/>
        </authorList>
    </citation>
    <scope>NUCLEOTIDE SEQUENCE</scope>
    <source>
        <strain evidence="1">Expedition CK06-06</strain>
    </source>
</reference>
<organism evidence="1">
    <name type="scientific">marine sediment metagenome</name>
    <dbReference type="NCBI Taxonomy" id="412755"/>
    <lineage>
        <taxon>unclassified sequences</taxon>
        <taxon>metagenomes</taxon>
        <taxon>ecological metagenomes</taxon>
    </lineage>
</organism>
<accession>X1C4Q8</accession>
<comment type="caution">
    <text evidence="1">The sequence shown here is derived from an EMBL/GenBank/DDBJ whole genome shotgun (WGS) entry which is preliminary data.</text>
</comment>
<proteinExistence type="predicted"/>
<dbReference type="EMBL" id="BART01026957">
    <property type="protein sequence ID" value="GAH03036.1"/>
    <property type="molecule type" value="Genomic_DNA"/>
</dbReference>
<feature type="non-terminal residue" evidence="1">
    <location>
        <position position="1"/>
    </location>
</feature>
<gene>
    <name evidence="1" type="ORF">S01H4_47919</name>
</gene>
<dbReference type="AlphaFoldDB" id="X1C4Q8"/>
<sequence length="158" mass="18453">GSKYGNVEKLVAIILYFRFRLDSISITMTDFFNGTELTRKEFNDFFTQVRVYFPEYVERDRKNYISQRILEISEHFELGMPFYHLSKKILHKLWEVVKGTTDDVLAGLVCSISGLCAFKGKISVNTICRRLGIRMSTIQVQVKRKILKHFKVDGFVLL</sequence>
<name>X1C4Q8_9ZZZZ</name>
<protein>
    <submittedName>
        <fullName evidence="1">Uncharacterized protein</fullName>
    </submittedName>
</protein>